<dbReference type="AlphaFoldDB" id="A0A6G1LD28"/>
<evidence type="ECO:0000313" key="2">
    <source>
        <dbReference type="EMBL" id="KAF2770765.1"/>
    </source>
</evidence>
<organism evidence="2 3">
    <name type="scientific">Teratosphaeria nubilosa</name>
    <dbReference type="NCBI Taxonomy" id="161662"/>
    <lineage>
        <taxon>Eukaryota</taxon>
        <taxon>Fungi</taxon>
        <taxon>Dikarya</taxon>
        <taxon>Ascomycota</taxon>
        <taxon>Pezizomycotina</taxon>
        <taxon>Dothideomycetes</taxon>
        <taxon>Dothideomycetidae</taxon>
        <taxon>Mycosphaerellales</taxon>
        <taxon>Teratosphaeriaceae</taxon>
        <taxon>Teratosphaeria</taxon>
    </lineage>
</organism>
<keyword evidence="3" id="KW-1185">Reference proteome</keyword>
<sequence length="706" mass="78620">MTAKRKTKELSVVATGVQNSEARFGKRRRFDNDDLPPISPWRCNLTGLSHEQDLYFVAYGRDMYVYVPQFPSQAVSRHPALILTSEPSNPHLKGYIDRREPHTINNLVVQYLGSDEVVATVRDDGDVEVVLVRHIVQAIERRAQPDSAISDLADEVRPIFQSNVGISAWGLAIHTESRILATSSNAHEVRVFKFGLAHEDDDIPLPKSQASDAMSTEGNVLMDVGSSQEHEARRPSIKTLPRREQRRMDVTETVLNGNANIPSISFCNTGDDPEGRWLLTTDIEGYCRLMDLHADHGADVALQSFRFGRAFPSNMPGMDRHNAGWAIMFLDTRSFILESTFHTALGLQEGQGLPGWQTNNTTWDLSDTVEQLRDNSEAFVYDLSKKRRQQQGEPRSTNASQPLNAAVALPAPEASHDRSSTQRGAPDDMPEGLVQELAEQDENMESESETGTQQPSQDDQTDSSGGTDDDSGDEDEDLYADDEDFSLEDHIALIQDDQNPDDEGTEDSLNFNSMYNGRRIFGNQPIFSPPGGLAHNLPCPIFHASVRNVYLLQPSQGTPMIGMAHPLRQSVQTGLAFLCNFERLNMHAYIPQIGVLILASQKGRALVLSLTKLRKSAQYPPEMQGSKPRRTCYAMRVERILPLASQERAGQRPFAPLHGIAASPLQGAGEKRWRIMMMYQDHSILSYEVSRKQSRESVSGLDSLVV</sequence>
<evidence type="ECO:0000313" key="3">
    <source>
        <dbReference type="Proteomes" id="UP000799436"/>
    </source>
</evidence>
<feature type="region of interest" description="Disordered" evidence="1">
    <location>
        <begin position="385"/>
        <end position="404"/>
    </location>
</feature>
<feature type="compositionally biased region" description="Acidic residues" evidence="1">
    <location>
        <begin position="467"/>
        <end position="478"/>
    </location>
</feature>
<accession>A0A6G1LD28</accession>
<dbReference type="InterPro" id="IPR014839">
    <property type="entry name" value="Crt10"/>
</dbReference>
<dbReference type="EMBL" id="ML995823">
    <property type="protein sequence ID" value="KAF2770765.1"/>
    <property type="molecule type" value="Genomic_DNA"/>
</dbReference>
<feature type="compositionally biased region" description="Low complexity" evidence="1">
    <location>
        <begin position="450"/>
        <end position="466"/>
    </location>
</feature>
<dbReference type="OrthoDB" id="5591786at2759"/>
<dbReference type="Pfam" id="PF08728">
    <property type="entry name" value="CRT10"/>
    <property type="match status" value="1"/>
</dbReference>
<feature type="compositionally biased region" description="Polar residues" evidence="1">
    <location>
        <begin position="391"/>
        <end position="403"/>
    </location>
</feature>
<evidence type="ECO:0000256" key="1">
    <source>
        <dbReference type="SAM" id="MobiDB-lite"/>
    </source>
</evidence>
<proteinExistence type="predicted"/>
<feature type="region of interest" description="Disordered" evidence="1">
    <location>
        <begin position="440"/>
        <end position="478"/>
    </location>
</feature>
<gene>
    <name evidence="2" type="ORF">EJ03DRAFT_373354</name>
</gene>
<name>A0A6G1LD28_9PEZI</name>
<reference evidence="2" key="1">
    <citation type="journal article" date="2020" name="Stud. Mycol.">
        <title>101 Dothideomycetes genomes: a test case for predicting lifestyles and emergence of pathogens.</title>
        <authorList>
            <person name="Haridas S."/>
            <person name="Albert R."/>
            <person name="Binder M."/>
            <person name="Bloem J."/>
            <person name="Labutti K."/>
            <person name="Salamov A."/>
            <person name="Andreopoulos B."/>
            <person name="Baker S."/>
            <person name="Barry K."/>
            <person name="Bills G."/>
            <person name="Bluhm B."/>
            <person name="Cannon C."/>
            <person name="Castanera R."/>
            <person name="Culley D."/>
            <person name="Daum C."/>
            <person name="Ezra D."/>
            <person name="Gonzalez J."/>
            <person name="Henrissat B."/>
            <person name="Kuo A."/>
            <person name="Liang C."/>
            <person name="Lipzen A."/>
            <person name="Lutzoni F."/>
            <person name="Magnuson J."/>
            <person name="Mondo S."/>
            <person name="Nolan M."/>
            <person name="Ohm R."/>
            <person name="Pangilinan J."/>
            <person name="Park H.-J."/>
            <person name="Ramirez L."/>
            <person name="Alfaro M."/>
            <person name="Sun H."/>
            <person name="Tritt A."/>
            <person name="Yoshinaga Y."/>
            <person name="Zwiers L.-H."/>
            <person name="Turgeon B."/>
            <person name="Goodwin S."/>
            <person name="Spatafora J."/>
            <person name="Crous P."/>
            <person name="Grigoriev I."/>
        </authorList>
    </citation>
    <scope>NUCLEOTIDE SEQUENCE</scope>
    <source>
        <strain evidence="2">CBS 116005</strain>
    </source>
</reference>
<dbReference type="Proteomes" id="UP000799436">
    <property type="component" value="Unassembled WGS sequence"/>
</dbReference>
<protein>
    <submittedName>
        <fullName evidence="2">Uncharacterized protein</fullName>
    </submittedName>
</protein>